<protein>
    <submittedName>
        <fullName evidence="3">PRiA4b ORF-3-like protein</fullName>
    </submittedName>
</protein>
<organism evidence="3 4">
    <name type="scientific">Pustulibacterium marinum</name>
    <dbReference type="NCBI Taxonomy" id="1224947"/>
    <lineage>
        <taxon>Bacteria</taxon>
        <taxon>Pseudomonadati</taxon>
        <taxon>Bacteroidota</taxon>
        <taxon>Flavobacteriia</taxon>
        <taxon>Flavobacteriales</taxon>
        <taxon>Flavobacteriaceae</taxon>
        <taxon>Pustulibacterium</taxon>
    </lineage>
</organism>
<dbReference type="Proteomes" id="UP000199138">
    <property type="component" value="Unassembled WGS sequence"/>
</dbReference>
<evidence type="ECO:0000313" key="4">
    <source>
        <dbReference type="Proteomes" id="UP000199138"/>
    </source>
</evidence>
<evidence type="ECO:0000256" key="1">
    <source>
        <dbReference type="SAM" id="MobiDB-lite"/>
    </source>
</evidence>
<dbReference type="OrthoDB" id="666725at2"/>
<keyword evidence="4" id="KW-1185">Reference proteome</keyword>
<proteinExistence type="predicted"/>
<feature type="region of interest" description="Disordered" evidence="1">
    <location>
        <begin position="148"/>
        <end position="174"/>
    </location>
</feature>
<dbReference type="InterPro" id="IPR012912">
    <property type="entry name" value="Plasmid_pRiA4b_Orf3-like"/>
</dbReference>
<reference evidence="3 4" key="1">
    <citation type="submission" date="2016-10" db="EMBL/GenBank/DDBJ databases">
        <authorList>
            <person name="de Groot N.N."/>
        </authorList>
    </citation>
    <scope>NUCLEOTIDE SEQUENCE [LARGE SCALE GENOMIC DNA]</scope>
    <source>
        <strain evidence="3 4">CGMCC 1.12333</strain>
    </source>
</reference>
<name>A0A1I7HVB8_9FLAO</name>
<dbReference type="InterPro" id="IPR024047">
    <property type="entry name" value="MM3350-like_sf"/>
</dbReference>
<gene>
    <name evidence="3" type="ORF">SAMN05216480_11159</name>
</gene>
<evidence type="ECO:0000313" key="3">
    <source>
        <dbReference type="EMBL" id="SFU64682.1"/>
    </source>
</evidence>
<feature type="domain" description="Plasmid pRiA4b Orf3-like" evidence="2">
    <location>
        <begin position="2"/>
        <end position="131"/>
    </location>
</feature>
<dbReference type="STRING" id="1224947.SAMN05216480_11159"/>
<dbReference type="RefSeq" id="WP_093025723.1">
    <property type="nucleotide sequence ID" value="NZ_FPBK01000011.1"/>
</dbReference>
<dbReference type="Pfam" id="PF07929">
    <property type="entry name" value="PRiA4_ORF3"/>
    <property type="match status" value="1"/>
</dbReference>
<evidence type="ECO:0000259" key="2">
    <source>
        <dbReference type="Pfam" id="PF07929"/>
    </source>
</evidence>
<dbReference type="AlphaFoldDB" id="A0A1I7HVB8"/>
<accession>A0A1I7HVB8</accession>
<sequence>MIYKFRIILDAEEDVIRDVAIDGDVTMEDFHNALTQAFGFDGSEMASFYVSDEDWNQGDEISLFDMSDGSTDVRLMNETTLEDVISEDDNRLIYVYDFFSMWTFFVELGEMSEPEPGITYPILLFSHGELPANAPEKDFEAEKVDFNEGFDDFGTDDDDDLSGYGDMDFDENWN</sequence>
<dbReference type="SUPFAM" id="SSF159941">
    <property type="entry name" value="MM3350-like"/>
    <property type="match status" value="1"/>
</dbReference>
<dbReference type="EMBL" id="FPBK01000011">
    <property type="protein sequence ID" value="SFU64682.1"/>
    <property type="molecule type" value="Genomic_DNA"/>
</dbReference>
<dbReference type="Gene3D" id="3.10.290.30">
    <property type="entry name" value="MM3350-like"/>
    <property type="match status" value="1"/>
</dbReference>